<proteinExistence type="predicted"/>
<dbReference type="OrthoDB" id="1250461at2759"/>
<evidence type="ECO:0000259" key="1">
    <source>
        <dbReference type="Pfam" id="PF07727"/>
    </source>
</evidence>
<dbReference type="Proteomes" id="UP000075714">
    <property type="component" value="Unassembled WGS sequence"/>
</dbReference>
<organism evidence="2 3">
    <name type="scientific">Gonium pectorale</name>
    <name type="common">Green alga</name>
    <dbReference type="NCBI Taxonomy" id="33097"/>
    <lineage>
        <taxon>Eukaryota</taxon>
        <taxon>Viridiplantae</taxon>
        <taxon>Chlorophyta</taxon>
        <taxon>core chlorophytes</taxon>
        <taxon>Chlorophyceae</taxon>
        <taxon>CS clade</taxon>
        <taxon>Chlamydomonadales</taxon>
        <taxon>Volvocaceae</taxon>
        <taxon>Gonium</taxon>
    </lineage>
</organism>
<keyword evidence="3" id="KW-1185">Reference proteome</keyword>
<comment type="caution">
    <text evidence="2">The sequence shown here is derived from an EMBL/GenBank/DDBJ whole genome shotgun (WGS) entry which is preliminary data.</text>
</comment>
<reference evidence="3" key="1">
    <citation type="journal article" date="2016" name="Nat. Commun.">
        <title>The Gonium pectorale genome demonstrates co-option of cell cycle regulation during the evolution of multicellularity.</title>
        <authorList>
            <person name="Hanschen E.R."/>
            <person name="Marriage T.N."/>
            <person name="Ferris P.J."/>
            <person name="Hamaji T."/>
            <person name="Toyoda A."/>
            <person name="Fujiyama A."/>
            <person name="Neme R."/>
            <person name="Noguchi H."/>
            <person name="Minakuchi Y."/>
            <person name="Suzuki M."/>
            <person name="Kawai-Toyooka H."/>
            <person name="Smith D.R."/>
            <person name="Sparks H."/>
            <person name="Anderson J."/>
            <person name="Bakaric R."/>
            <person name="Luria V."/>
            <person name="Karger A."/>
            <person name="Kirschner M.W."/>
            <person name="Durand P.M."/>
            <person name="Michod R.E."/>
            <person name="Nozaki H."/>
            <person name="Olson B.J."/>
        </authorList>
    </citation>
    <scope>NUCLEOTIDE SEQUENCE [LARGE SCALE GENOMIC DNA]</scope>
    <source>
        <strain evidence="3">NIES-2863</strain>
    </source>
</reference>
<accession>A0A150FW28</accession>
<feature type="domain" description="Reverse transcriptase Ty1/copia-type" evidence="1">
    <location>
        <begin position="1"/>
        <end position="76"/>
    </location>
</feature>
<gene>
    <name evidence="2" type="ORF">GPECTOR_272g709</name>
</gene>
<name>A0A150FW28_GONPE</name>
<dbReference type="Pfam" id="PF07727">
    <property type="entry name" value="RVT_2"/>
    <property type="match status" value="1"/>
</dbReference>
<evidence type="ECO:0000313" key="2">
    <source>
        <dbReference type="EMBL" id="KXZ41824.1"/>
    </source>
</evidence>
<dbReference type="EMBL" id="LSYV01000271">
    <property type="protein sequence ID" value="KXZ41824.1"/>
    <property type="molecule type" value="Genomic_DNA"/>
</dbReference>
<protein>
    <recommendedName>
        <fullName evidence="1">Reverse transcriptase Ty1/copia-type domain-containing protein</fullName>
    </recommendedName>
</protein>
<evidence type="ECO:0000313" key="3">
    <source>
        <dbReference type="Proteomes" id="UP000075714"/>
    </source>
</evidence>
<dbReference type="AlphaFoldDB" id="A0A150FW28"/>
<sequence length="77" mass="8995">MAVAADQNRRLHQLDVKTAFLNGELEEELYMQQQPGFNLDEQPLVCRMHRSIYGLNQAPRCWYLKLVEQLSSLGYEP</sequence>
<dbReference type="STRING" id="33097.A0A150FW28"/>
<dbReference type="InterPro" id="IPR013103">
    <property type="entry name" value="RVT_2"/>
</dbReference>